<gene>
    <name evidence="2" type="ORF">ACFQE0_24530</name>
</gene>
<dbReference type="RefSeq" id="WP_378974326.1">
    <property type="nucleotide sequence ID" value="NZ_JBHSWN010000001.1"/>
</dbReference>
<proteinExistence type="predicted"/>
<name>A0ABW2BQI7_9HYPH</name>
<keyword evidence="3" id="KW-1185">Reference proteome</keyword>
<evidence type="ECO:0000313" key="2">
    <source>
        <dbReference type="EMBL" id="MFC6792445.1"/>
    </source>
</evidence>
<feature type="compositionally biased region" description="Low complexity" evidence="1">
    <location>
        <begin position="30"/>
        <end position="43"/>
    </location>
</feature>
<reference evidence="3" key="1">
    <citation type="journal article" date="2019" name="Int. J. Syst. Evol. Microbiol.">
        <title>The Global Catalogue of Microorganisms (GCM) 10K type strain sequencing project: providing services to taxonomists for standard genome sequencing and annotation.</title>
        <authorList>
            <consortium name="The Broad Institute Genomics Platform"/>
            <consortium name="The Broad Institute Genome Sequencing Center for Infectious Disease"/>
            <person name="Wu L."/>
            <person name="Ma J."/>
        </authorList>
    </citation>
    <scope>NUCLEOTIDE SEQUENCE [LARGE SCALE GENOMIC DNA]</scope>
    <source>
        <strain evidence="3">CCUG 48316</strain>
    </source>
</reference>
<feature type="region of interest" description="Disordered" evidence="1">
    <location>
        <begin position="30"/>
        <end position="64"/>
    </location>
</feature>
<evidence type="ECO:0000256" key="1">
    <source>
        <dbReference type="SAM" id="MobiDB-lite"/>
    </source>
</evidence>
<dbReference type="EMBL" id="JBHSWN010000001">
    <property type="protein sequence ID" value="MFC6792445.1"/>
    <property type="molecule type" value="Genomic_DNA"/>
</dbReference>
<protein>
    <submittedName>
        <fullName evidence="2">Uncharacterized protein</fullName>
    </submittedName>
</protein>
<comment type="caution">
    <text evidence="2">The sequence shown here is derived from an EMBL/GenBank/DDBJ whole genome shotgun (WGS) entry which is preliminary data.</text>
</comment>
<sequence>MAQAAVPVTHRTELEAVLSTCVSVAERPAVPAPRHAPASAREPIASHENLPPFADPAAPAVPET</sequence>
<evidence type="ECO:0000313" key="3">
    <source>
        <dbReference type="Proteomes" id="UP001596292"/>
    </source>
</evidence>
<feature type="compositionally biased region" description="Low complexity" evidence="1">
    <location>
        <begin position="51"/>
        <end position="64"/>
    </location>
</feature>
<dbReference type="Proteomes" id="UP001596292">
    <property type="component" value="Unassembled WGS sequence"/>
</dbReference>
<organism evidence="2 3">
    <name type="scientific">Methylobacterium komagatae</name>
    <dbReference type="NCBI Taxonomy" id="374425"/>
    <lineage>
        <taxon>Bacteria</taxon>
        <taxon>Pseudomonadati</taxon>
        <taxon>Pseudomonadota</taxon>
        <taxon>Alphaproteobacteria</taxon>
        <taxon>Hyphomicrobiales</taxon>
        <taxon>Methylobacteriaceae</taxon>
        <taxon>Methylobacterium</taxon>
    </lineage>
</organism>
<accession>A0ABW2BQI7</accession>